<dbReference type="Gene3D" id="3.40.1580.10">
    <property type="entry name" value="SMI1/KNR4-like"/>
    <property type="match status" value="1"/>
</dbReference>
<dbReference type="Pfam" id="PF09346">
    <property type="entry name" value="SMI1_KNR4"/>
    <property type="match status" value="1"/>
</dbReference>
<dbReference type="Proteomes" id="UP000317648">
    <property type="component" value="Chromosome"/>
</dbReference>
<evidence type="ECO:0000313" key="2">
    <source>
        <dbReference type="EMBL" id="QDU94971.1"/>
    </source>
</evidence>
<dbReference type="InterPro" id="IPR018958">
    <property type="entry name" value="Knr4/Smi1-like_dom"/>
</dbReference>
<dbReference type="EMBL" id="CP036433">
    <property type="protein sequence ID" value="QDU94971.1"/>
    <property type="molecule type" value="Genomic_DNA"/>
</dbReference>
<protein>
    <recommendedName>
        <fullName evidence="1">Knr4/Smi1-like domain-containing protein</fullName>
    </recommendedName>
</protein>
<proteinExistence type="predicted"/>
<reference evidence="2 3" key="1">
    <citation type="submission" date="2019-02" db="EMBL/GenBank/DDBJ databases">
        <title>Deep-cultivation of Planctomycetes and their phenomic and genomic characterization uncovers novel biology.</title>
        <authorList>
            <person name="Wiegand S."/>
            <person name="Jogler M."/>
            <person name="Boedeker C."/>
            <person name="Pinto D."/>
            <person name="Vollmers J."/>
            <person name="Rivas-Marin E."/>
            <person name="Kohn T."/>
            <person name="Peeters S.H."/>
            <person name="Heuer A."/>
            <person name="Rast P."/>
            <person name="Oberbeckmann S."/>
            <person name="Bunk B."/>
            <person name="Jeske O."/>
            <person name="Meyerdierks A."/>
            <person name="Storesund J.E."/>
            <person name="Kallscheuer N."/>
            <person name="Luecker S."/>
            <person name="Lage O.M."/>
            <person name="Pohl T."/>
            <person name="Merkel B.J."/>
            <person name="Hornburger P."/>
            <person name="Mueller R.-W."/>
            <person name="Bruemmer F."/>
            <person name="Labrenz M."/>
            <person name="Spormann A.M."/>
            <person name="Op den Camp H."/>
            <person name="Overmann J."/>
            <person name="Amann R."/>
            <person name="Jetten M.S.M."/>
            <person name="Mascher T."/>
            <person name="Medema M.H."/>
            <person name="Devos D.P."/>
            <person name="Kaster A.-K."/>
            <person name="Ovreas L."/>
            <person name="Rohde M."/>
            <person name="Galperin M.Y."/>
            <person name="Jogler C."/>
        </authorList>
    </citation>
    <scope>NUCLEOTIDE SEQUENCE [LARGE SCALE GENOMIC DNA]</scope>
    <source>
        <strain evidence="2 3">Pla85_3_4</strain>
    </source>
</reference>
<name>A0A518DSZ8_9BACT</name>
<dbReference type="AlphaFoldDB" id="A0A518DSZ8"/>
<evidence type="ECO:0000259" key="1">
    <source>
        <dbReference type="Pfam" id="PF09346"/>
    </source>
</evidence>
<feature type="domain" description="Knr4/Smi1-like" evidence="1">
    <location>
        <begin position="148"/>
        <end position="276"/>
    </location>
</feature>
<organism evidence="2 3">
    <name type="scientific">Lignipirellula cremea</name>
    <dbReference type="NCBI Taxonomy" id="2528010"/>
    <lineage>
        <taxon>Bacteria</taxon>
        <taxon>Pseudomonadati</taxon>
        <taxon>Planctomycetota</taxon>
        <taxon>Planctomycetia</taxon>
        <taxon>Pirellulales</taxon>
        <taxon>Pirellulaceae</taxon>
        <taxon>Lignipirellula</taxon>
    </lineage>
</organism>
<keyword evidence="3" id="KW-1185">Reference proteome</keyword>
<dbReference type="InterPro" id="IPR037883">
    <property type="entry name" value="Knr4/Smi1-like_sf"/>
</dbReference>
<dbReference type="RefSeq" id="WP_145053759.1">
    <property type="nucleotide sequence ID" value="NZ_CP036433.1"/>
</dbReference>
<gene>
    <name evidence="2" type="ORF">Pla8534_27800</name>
</gene>
<sequence>MRARAGDDIGAIAKGLFLKRNGFWLVTPRPTLQRSSEEQAFLEMIALAETPGDELLVYADWLEDRGDPAAGLLRHHYYMLQLSPANPILPTYVKEEERLKRLCDRKWWKRYEEALGPAGDFLFWKRLYARKTILLDAEERIARLADREESLRLCERELGFTLPQSYKTFLAVFGPAEIGGFFRVLAPYSSSSLPEAWDLIEANRWIRTSQAWTQSHTAARVRELILFSQTSAGDQFFWDAANLTSKATGEYAIYIQSRSEPTGQLQYLTSTFRRYVRSICLGTGFLRVAGGIWRRARPPQCIAPQLREKIA</sequence>
<dbReference type="SUPFAM" id="SSF160631">
    <property type="entry name" value="SMI1/KNR4-like"/>
    <property type="match status" value="1"/>
</dbReference>
<accession>A0A518DSZ8</accession>
<evidence type="ECO:0000313" key="3">
    <source>
        <dbReference type="Proteomes" id="UP000317648"/>
    </source>
</evidence>
<dbReference type="KEGG" id="lcre:Pla8534_27800"/>